<dbReference type="Proteomes" id="UP001329430">
    <property type="component" value="Chromosome 5"/>
</dbReference>
<comment type="similarity">
    <text evidence="2 7">Belongs to the tetraspanin (TM4SF) family.</text>
</comment>
<dbReference type="InterPro" id="IPR018499">
    <property type="entry name" value="Tetraspanin/Peripherin"/>
</dbReference>
<evidence type="ECO:0000256" key="4">
    <source>
        <dbReference type="ARBA" id="ARBA00022989"/>
    </source>
</evidence>
<feature type="disulfide bond" evidence="6">
    <location>
        <begin position="164"/>
        <end position="183"/>
    </location>
</feature>
<dbReference type="PIRSF" id="PIRSF002419">
    <property type="entry name" value="Tetraspanin"/>
    <property type="match status" value="1"/>
</dbReference>
<feature type="transmembrane region" description="Helical" evidence="7">
    <location>
        <begin position="70"/>
        <end position="92"/>
    </location>
</feature>
<comment type="caution">
    <text evidence="8">The sequence shown here is derived from an EMBL/GenBank/DDBJ whole genome shotgun (WGS) entry which is preliminary data.</text>
</comment>
<dbReference type="PRINTS" id="PR00259">
    <property type="entry name" value="TMFOUR"/>
</dbReference>
<feature type="transmembrane region" description="Helical" evidence="7">
    <location>
        <begin position="22"/>
        <end position="50"/>
    </location>
</feature>
<protein>
    <recommendedName>
        <fullName evidence="7">Tetraspanin</fullName>
    </recommendedName>
</protein>
<keyword evidence="4 7" id="KW-1133">Transmembrane helix</keyword>
<comment type="subcellular location">
    <subcellularLocation>
        <location evidence="1 7">Membrane</location>
        <topology evidence="1 7">Multi-pass membrane protein</topology>
    </subcellularLocation>
</comment>
<evidence type="ECO:0000256" key="1">
    <source>
        <dbReference type="ARBA" id="ARBA00004141"/>
    </source>
</evidence>
<keyword evidence="3 7" id="KW-0812">Transmembrane</keyword>
<dbReference type="PANTHER" id="PTHR19282">
    <property type="entry name" value="TETRASPANIN"/>
    <property type="match status" value="1"/>
</dbReference>
<evidence type="ECO:0000313" key="9">
    <source>
        <dbReference type="Proteomes" id="UP001329430"/>
    </source>
</evidence>
<dbReference type="InterPro" id="IPR008952">
    <property type="entry name" value="Tetraspanin_EC2_sf"/>
</dbReference>
<gene>
    <name evidence="8" type="ORF">RI129_007779</name>
</gene>
<keyword evidence="6" id="KW-1015">Disulfide bond</keyword>
<keyword evidence="5 7" id="KW-0472">Membrane</keyword>
<sequence>MAGKGEGAGEGTMMKLENQIMVIKYSLLFTNVILWMIGAAIFALTLWIRFEPGLEEWIQKLELEQFYSGVYILLVGAILMMIISFVGCVSSLQENQTALLVYVGSQVLGFICGAVGSAFLMEYSARDSLIQPLIKESMRRLIMSSREEYAQKTLAMVQESIGCCGAEGAHDYLELRQPLPTQCRDTVTGNPFFYGCVDELTWYFEEKAAWVTGLTMAVCFLLVCNAVMAVVLMLAVKKEQEESTEYRR</sequence>
<feature type="transmembrane region" description="Helical" evidence="7">
    <location>
        <begin position="99"/>
        <end position="121"/>
    </location>
</feature>
<name>A0AAN7VH32_9COLE</name>
<proteinExistence type="inferred from homology"/>
<organism evidence="8 9">
    <name type="scientific">Pyrocoelia pectoralis</name>
    <dbReference type="NCBI Taxonomy" id="417401"/>
    <lineage>
        <taxon>Eukaryota</taxon>
        <taxon>Metazoa</taxon>
        <taxon>Ecdysozoa</taxon>
        <taxon>Arthropoda</taxon>
        <taxon>Hexapoda</taxon>
        <taxon>Insecta</taxon>
        <taxon>Pterygota</taxon>
        <taxon>Neoptera</taxon>
        <taxon>Endopterygota</taxon>
        <taxon>Coleoptera</taxon>
        <taxon>Polyphaga</taxon>
        <taxon>Elateriformia</taxon>
        <taxon>Elateroidea</taxon>
        <taxon>Lampyridae</taxon>
        <taxon>Lampyrinae</taxon>
        <taxon>Pyrocoelia</taxon>
    </lineage>
</organism>
<evidence type="ECO:0000256" key="2">
    <source>
        <dbReference type="ARBA" id="ARBA00006840"/>
    </source>
</evidence>
<evidence type="ECO:0000256" key="6">
    <source>
        <dbReference type="PIRSR" id="PIRSR002419-1"/>
    </source>
</evidence>
<feature type="transmembrane region" description="Helical" evidence="7">
    <location>
        <begin position="208"/>
        <end position="236"/>
    </location>
</feature>
<accession>A0AAN7VH32</accession>
<evidence type="ECO:0000256" key="3">
    <source>
        <dbReference type="ARBA" id="ARBA00022692"/>
    </source>
</evidence>
<keyword evidence="9" id="KW-1185">Reference proteome</keyword>
<dbReference type="Pfam" id="PF00335">
    <property type="entry name" value="Tetraspanin"/>
    <property type="match status" value="1"/>
</dbReference>
<reference evidence="8 9" key="1">
    <citation type="journal article" date="2024" name="Insects">
        <title>An Improved Chromosome-Level Genome Assembly of the Firefly Pyrocoelia pectoralis.</title>
        <authorList>
            <person name="Fu X."/>
            <person name="Meyer-Rochow V.B."/>
            <person name="Ballantyne L."/>
            <person name="Zhu X."/>
        </authorList>
    </citation>
    <scope>NUCLEOTIDE SEQUENCE [LARGE SCALE GENOMIC DNA]</scope>
    <source>
        <strain evidence="8">XCY_ONT2</strain>
    </source>
</reference>
<dbReference type="GO" id="GO:0005886">
    <property type="term" value="C:plasma membrane"/>
    <property type="evidence" value="ECO:0007669"/>
    <property type="project" value="TreeGrafter"/>
</dbReference>
<evidence type="ECO:0000256" key="7">
    <source>
        <dbReference type="RuleBase" id="RU361218"/>
    </source>
</evidence>
<dbReference type="AlphaFoldDB" id="A0AAN7VH32"/>
<evidence type="ECO:0000313" key="8">
    <source>
        <dbReference type="EMBL" id="KAK5643934.1"/>
    </source>
</evidence>
<evidence type="ECO:0000256" key="5">
    <source>
        <dbReference type="ARBA" id="ARBA00023136"/>
    </source>
</evidence>
<dbReference type="InterPro" id="IPR000301">
    <property type="entry name" value="Tetraspanin_animals"/>
</dbReference>
<dbReference type="Gene3D" id="1.10.1450.10">
    <property type="entry name" value="Tetraspanin"/>
    <property type="match status" value="1"/>
</dbReference>
<feature type="disulfide bond" evidence="6">
    <location>
        <begin position="163"/>
        <end position="196"/>
    </location>
</feature>
<dbReference type="SUPFAM" id="SSF48652">
    <property type="entry name" value="Tetraspanin"/>
    <property type="match status" value="1"/>
</dbReference>
<dbReference type="CDD" id="cd03127">
    <property type="entry name" value="tetraspanin_LEL"/>
    <property type="match status" value="1"/>
</dbReference>
<dbReference type="PANTHER" id="PTHR19282:SF555">
    <property type="entry name" value="TETRASPANIN-2A"/>
    <property type="match status" value="1"/>
</dbReference>
<dbReference type="EMBL" id="JAVRBK010000005">
    <property type="protein sequence ID" value="KAK5643934.1"/>
    <property type="molecule type" value="Genomic_DNA"/>
</dbReference>